<dbReference type="InterPro" id="IPR043198">
    <property type="entry name" value="Cyclin/Ssn8"/>
</dbReference>
<dbReference type="GO" id="GO:0016538">
    <property type="term" value="F:cyclin-dependent protein serine/threonine kinase regulator activity"/>
    <property type="evidence" value="ECO:0007669"/>
    <property type="project" value="InterPro"/>
</dbReference>
<dbReference type="InterPro" id="IPR031658">
    <property type="entry name" value="Cyclin_C_2"/>
</dbReference>
<feature type="compositionally biased region" description="Basic and acidic residues" evidence="4">
    <location>
        <begin position="254"/>
        <end position="266"/>
    </location>
</feature>
<feature type="domain" description="Cyclin-like" evidence="5">
    <location>
        <begin position="157"/>
        <end position="235"/>
    </location>
</feature>
<evidence type="ECO:0000313" key="6">
    <source>
        <dbReference type="EMBL" id="KAI6656381.1"/>
    </source>
</evidence>
<organism evidence="6 7">
    <name type="scientific">Oopsacas minuta</name>
    <dbReference type="NCBI Taxonomy" id="111878"/>
    <lineage>
        <taxon>Eukaryota</taxon>
        <taxon>Metazoa</taxon>
        <taxon>Porifera</taxon>
        <taxon>Hexactinellida</taxon>
        <taxon>Hexasterophora</taxon>
        <taxon>Lyssacinosida</taxon>
        <taxon>Leucopsacidae</taxon>
        <taxon>Oopsacas</taxon>
    </lineage>
</organism>
<reference evidence="6 7" key="1">
    <citation type="journal article" date="2023" name="BMC Biol.">
        <title>The compact genome of the sponge Oopsacas minuta (Hexactinellida) is lacking key metazoan core genes.</title>
        <authorList>
            <person name="Santini S."/>
            <person name="Schenkelaars Q."/>
            <person name="Jourda C."/>
            <person name="Duchesne M."/>
            <person name="Belahbib H."/>
            <person name="Rocher C."/>
            <person name="Selva M."/>
            <person name="Riesgo A."/>
            <person name="Vervoort M."/>
            <person name="Leys S.P."/>
            <person name="Kodjabachian L."/>
            <person name="Le Bivic A."/>
            <person name="Borchiellini C."/>
            <person name="Claverie J.M."/>
            <person name="Renard E."/>
        </authorList>
    </citation>
    <scope>NUCLEOTIDE SEQUENCE [LARGE SCALE GENOMIC DNA]</scope>
    <source>
        <strain evidence="6">SPO-2</strain>
    </source>
</reference>
<dbReference type="Gene3D" id="1.10.472.10">
    <property type="entry name" value="Cyclin-like"/>
    <property type="match status" value="2"/>
</dbReference>
<dbReference type="AlphaFoldDB" id="A0AAV7K814"/>
<dbReference type="InterPro" id="IPR006671">
    <property type="entry name" value="Cyclin_N"/>
</dbReference>
<evidence type="ECO:0000259" key="5">
    <source>
        <dbReference type="SMART" id="SM00385"/>
    </source>
</evidence>
<dbReference type="PANTHER" id="PTHR10026">
    <property type="entry name" value="CYCLIN"/>
    <property type="match status" value="1"/>
</dbReference>
<comment type="caution">
    <text evidence="6">The sequence shown here is derived from an EMBL/GenBank/DDBJ whole genome shotgun (WGS) entry which is preliminary data.</text>
</comment>
<keyword evidence="7" id="KW-1185">Reference proteome</keyword>
<accession>A0AAV7K814</accession>
<evidence type="ECO:0000256" key="1">
    <source>
        <dbReference type="ARBA" id="ARBA00008638"/>
    </source>
</evidence>
<protein>
    <submittedName>
        <fullName evidence="6">Cyclin-C-like isoform X2</fullName>
    </submittedName>
</protein>
<gene>
    <name evidence="6" type="ORF">LOD99_1180</name>
</gene>
<evidence type="ECO:0000256" key="2">
    <source>
        <dbReference type="ARBA" id="ARBA00023127"/>
    </source>
</evidence>
<dbReference type="SUPFAM" id="SSF47954">
    <property type="entry name" value="Cyclin-like"/>
    <property type="match status" value="2"/>
</dbReference>
<feature type="region of interest" description="Disordered" evidence="4">
    <location>
        <begin position="254"/>
        <end position="278"/>
    </location>
</feature>
<dbReference type="EMBL" id="JAKMXF010000144">
    <property type="protein sequence ID" value="KAI6656381.1"/>
    <property type="molecule type" value="Genomic_DNA"/>
</dbReference>
<dbReference type="Pfam" id="PF00134">
    <property type="entry name" value="Cyclin_N"/>
    <property type="match status" value="1"/>
</dbReference>
<dbReference type="InterPro" id="IPR036915">
    <property type="entry name" value="Cyclin-like_sf"/>
</dbReference>
<dbReference type="Proteomes" id="UP001165289">
    <property type="component" value="Unassembled WGS sequence"/>
</dbReference>
<comment type="similarity">
    <text evidence="1">Belongs to the cyclin family. Cyclin C subfamily.</text>
</comment>
<evidence type="ECO:0000256" key="4">
    <source>
        <dbReference type="SAM" id="MobiDB-lite"/>
    </source>
</evidence>
<dbReference type="GO" id="GO:0006357">
    <property type="term" value="P:regulation of transcription by RNA polymerase II"/>
    <property type="evidence" value="ECO:0007669"/>
    <property type="project" value="InterPro"/>
</dbReference>
<evidence type="ECO:0000313" key="7">
    <source>
        <dbReference type="Proteomes" id="UP001165289"/>
    </source>
</evidence>
<proteinExistence type="inferred from homology"/>
<evidence type="ECO:0000256" key="3">
    <source>
        <dbReference type="RuleBase" id="RU000383"/>
    </source>
</evidence>
<sequence>MAGNFWKSSHYEEWLLHPQELELGRREDCEVLTKEQLLKLHIFYANFIQTLGEHALLRQQVIATASVYFKRFYVRNSLRSVDPLLMSLTSIHLAAIVEECDMQTGSKLTQAYSGAVKSKFRDYFSVECPFNYQTVLECEFLLLEMMDCCLIVYHPYRPLMQYVSDISDDTLLPVAWRIVNDTYRSDICLLYPPYLIALACLHMAAVMRKKDIKAWFTELNMDLDQIALITKEVLQLYELWKNFNESKEMREIMEKSPKPKFTKEGAKSYNNAATSSNS</sequence>
<dbReference type="InterPro" id="IPR013763">
    <property type="entry name" value="Cyclin-like_dom"/>
</dbReference>
<feature type="domain" description="Cyclin-like" evidence="5">
    <location>
        <begin position="46"/>
        <end position="144"/>
    </location>
</feature>
<dbReference type="CDD" id="cd20513">
    <property type="entry name" value="CYCLIN_CCNC_rpt1"/>
    <property type="match status" value="1"/>
</dbReference>
<dbReference type="SMART" id="SM00385">
    <property type="entry name" value="CYCLIN"/>
    <property type="match status" value="2"/>
</dbReference>
<keyword evidence="2 3" id="KW-0195">Cyclin</keyword>
<dbReference type="CDD" id="cd20514">
    <property type="entry name" value="CYCLIN_CCNC_rpt2"/>
    <property type="match status" value="1"/>
</dbReference>
<name>A0AAV7K814_9METZ</name>
<dbReference type="PIRSF" id="PIRSF028758">
    <property type="entry name" value="Cyclin, C/H/G types"/>
    <property type="match status" value="1"/>
</dbReference>
<dbReference type="Pfam" id="PF16899">
    <property type="entry name" value="Cyclin_C_2"/>
    <property type="match status" value="1"/>
</dbReference>
<feature type="compositionally biased region" description="Polar residues" evidence="4">
    <location>
        <begin position="268"/>
        <end position="278"/>
    </location>
</feature>